<feature type="region of interest" description="Disordered" evidence="4">
    <location>
        <begin position="237"/>
        <end position="267"/>
    </location>
</feature>
<organism evidence="6 7">
    <name type="scientific">Halorarum halophilum</name>
    <dbReference type="NCBI Taxonomy" id="2743090"/>
    <lineage>
        <taxon>Archaea</taxon>
        <taxon>Methanobacteriati</taxon>
        <taxon>Methanobacteriota</taxon>
        <taxon>Stenosarchaea group</taxon>
        <taxon>Halobacteria</taxon>
        <taxon>Halobacteriales</taxon>
        <taxon>Haloferacaceae</taxon>
        <taxon>Halorarum</taxon>
    </lineage>
</organism>
<dbReference type="AlphaFoldDB" id="A0A7D5KP65"/>
<geneLocation type="plasmid" evidence="6 7">
    <name>unnamed2</name>
</geneLocation>
<name>A0A7D5KP65_9EURY</name>
<evidence type="ECO:0000256" key="3">
    <source>
        <dbReference type="SAM" id="Coils"/>
    </source>
</evidence>
<comment type="similarity">
    <text evidence="2">Belongs to the Sph1/Sph2 family.</text>
</comment>
<evidence type="ECO:0000259" key="5">
    <source>
        <dbReference type="Pfam" id="PF13476"/>
    </source>
</evidence>
<keyword evidence="1 3" id="KW-0175">Coiled coil</keyword>
<dbReference type="PANTHER" id="PTHR32114:SF2">
    <property type="entry name" value="ABC TRANSPORTER ABCH.3"/>
    <property type="match status" value="1"/>
</dbReference>
<dbReference type="Pfam" id="PF13476">
    <property type="entry name" value="AAA_23"/>
    <property type="match status" value="1"/>
</dbReference>
<protein>
    <submittedName>
        <fullName evidence="6">AAA family ATPase</fullName>
    </submittedName>
</protein>
<dbReference type="PANTHER" id="PTHR32114">
    <property type="entry name" value="ABC TRANSPORTER ABCH.3"/>
    <property type="match status" value="1"/>
</dbReference>
<feature type="compositionally biased region" description="Acidic residues" evidence="4">
    <location>
        <begin position="189"/>
        <end position="199"/>
    </location>
</feature>
<dbReference type="NCBIfam" id="NF045487">
    <property type="entry name" value="ASRP"/>
    <property type="match status" value="1"/>
</dbReference>
<keyword evidence="7" id="KW-1185">Reference proteome</keyword>
<dbReference type="OrthoDB" id="241568at2157"/>
<feature type="compositionally biased region" description="Acidic residues" evidence="4">
    <location>
        <begin position="237"/>
        <end position="266"/>
    </location>
</feature>
<proteinExistence type="inferred from homology"/>
<keyword evidence="6" id="KW-0614">Plasmid</keyword>
<evidence type="ECO:0000313" key="7">
    <source>
        <dbReference type="Proteomes" id="UP000509750"/>
    </source>
</evidence>
<dbReference type="GO" id="GO:0006302">
    <property type="term" value="P:double-strand break repair"/>
    <property type="evidence" value="ECO:0007669"/>
    <property type="project" value="InterPro"/>
</dbReference>
<feature type="coiled-coil region" evidence="3">
    <location>
        <begin position="360"/>
        <end position="502"/>
    </location>
</feature>
<sequence>MRTEEITKGEVTICARNIGGISETEVVFEPGVTILAGRNATNRTSLLQAIMLGLGSDRASLKGDADEGEVELRVDGEQYTRTLTRRNGGVALGGDPYLDDPEVADLFAFLLEGNEARRAVAWGEDLRELIMRPIDTGAIRAEIDHLETERRDLDERLDSLEEVERRLPELESRRTNLEADIEEKRQELESAESEVESLDESVKESREERDELEAKLDELRETRSELDRLRRRIETEEGSIESLTEEQSEVESELDSMPEETDADTGEIEREIDRLRERKRTLDGVVGELQNVVQFNEEILEGDRSDVRSALNVADDGAVTDRLVEDQTVCWTCGSEVQKEQIESTQDRLREFRKSKLESIRTTEDRLSELRGDLQSAKSQRERRADLDSRLDRIDDELDSRRSRRDELRSERKSVSEELETLEAEVDELENEEFSDTLDKHKEANEIEFEIGRLENDLNEVVDEIEELESKLDEREELEAEREEVKEALVDSRTRIEQIETQAVEEFNTHIETVLDILEYGNLDRVWIERVERQVREGRRKVDRSVFELHIVRTNESGTTYEDTIDHLSESEREVTGLVFALAGYLVHEVYQTLPFIVLDSLEAIDSERIAKLVEYFSDYAAYSVVALLPEDEQALDDAYRRVSDI</sequence>
<accession>A0A7D5KP65</accession>
<dbReference type="RefSeq" id="WP_179171509.1">
    <property type="nucleotide sequence ID" value="NZ_CP058531.1"/>
</dbReference>
<dbReference type="EMBL" id="CP058531">
    <property type="protein sequence ID" value="QLG29935.1"/>
    <property type="molecule type" value="Genomic_DNA"/>
</dbReference>
<dbReference type="SUPFAM" id="SSF52540">
    <property type="entry name" value="P-loop containing nucleoside triphosphate hydrolases"/>
    <property type="match status" value="1"/>
</dbReference>
<dbReference type="KEGG" id="halg:HUG10_20240"/>
<evidence type="ECO:0000256" key="2">
    <source>
        <dbReference type="ARBA" id="ARBA00049666"/>
    </source>
</evidence>
<evidence type="ECO:0000313" key="6">
    <source>
        <dbReference type="EMBL" id="QLG29935.1"/>
    </source>
</evidence>
<dbReference type="GeneID" id="56031215"/>
<feature type="region of interest" description="Disordered" evidence="4">
    <location>
        <begin position="184"/>
        <end position="211"/>
    </location>
</feature>
<dbReference type="GO" id="GO:0016887">
    <property type="term" value="F:ATP hydrolysis activity"/>
    <property type="evidence" value="ECO:0007669"/>
    <property type="project" value="InterPro"/>
</dbReference>
<gene>
    <name evidence="6" type="ORF">HUG10_20240</name>
</gene>
<reference evidence="6 7" key="1">
    <citation type="submission" date="2020-07" db="EMBL/GenBank/DDBJ databases">
        <title>Gai3-2, isolated from salt lake.</title>
        <authorList>
            <person name="Cui H."/>
            <person name="Shi X."/>
        </authorList>
    </citation>
    <scope>NUCLEOTIDE SEQUENCE [LARGE SCALE GENOMIC DNA]</scope>
    <source>
        <strain evidence="6 7">Gai3-2</strain>
        <plasmid evidence="6 7">unnamed2</plasmid>
    </source>
</reference>
<dbReference type="Proteomes" id="UP000509750">
    <property type="component" value="Plasmid unnamed2"/>
</dbReference>
<evidence type="ECO:0000256" key="1">
    <source>
        <dbReference type="ARBA" id="ARBA00023054"/>
    </source>
</evidence>
<evidence type="ECO:0000256" key="4">
    <source>
        <dbReference type="SAM" id="MobiDB-lite"/>
    </source>
</evidence>
<dbReference type="Gene3D" id="3.40.50.300">
    <property type="entry name" value="P-loop containing nucleotide triphosphate hydrolases"/>
    <property type="match status" value="2"/>
</dbReference>
<dbReference type="InterPro" id="IPR038729">
    <property type="entry name" value="Rad50/SbcC_AAA"/>
</dbReference>
<feature type="domain" description="Rad50/SbcC-type AAA" evidence="5">
    <location>
        <begin position="16"/>
        <end position="254"/>
    </location>
</feature>
<feature type="compositionally biased region" description="Basic and acidic residues" evidence="4">
    <location>
        <begin position="200"/>
        <end position="211"/>
    </location>
</feature>
<dbReference type="InterPro" id="IPR027417">
    <property type="entry name" value="P-loop_NTPase"/>
</dbReference>